<evidence type="ECO:0000256" key="2">
    <source>
        <dbReference type="ARBA" id="ARBA00023054"/>
    </source>
</evidence>
<comment type="subcellular location">
    <subcellularLocation>
        <location evidence="1">Cell envelope</location>
    </subcellularLocation>
</comment>
<sequence length="335" mass="35339">MIRRFLVPAVVIALVAGAGWALFRPRPPAPVAWQGYAEADFVKIGPTQAGLLTAVRVARGDRVVKGQPLFTQDDADDRAAVDQARRLLQQARGQLANLMAPAKTSEIDQAQANLGDAQAARDRAQEDLRRSAQLLKSGSATQQVVDQQDAALRSAEAKVAAATAALATAQAPMGRPSEIEAQRSMVDALEAALKQAQWRLDQRSVTAPEAGIIADVIAFPGETLSAGAPAVSLLPPGNVFVRFFIPEPQLAKIHVGDRVDFACDNCPADLGGVVSYIAPSAEYTPPFIYSETNRSKFVFLAEARPPSDQARLLNPGQPVTVAPAAQAAAPTASAP</sequence>
<dbReference type="RefSeq" id="WP_170153315.1">
    <property type="nucleotide sequence ID" value="NZ_QNRK01000026.1"/>
</dbReference>
<evidence type="ECO:0000313" key="5">
    <source>
        <dbReference type="Proteomes" id="UP000253529"/>
    </source>
</evidence>
<gene>
    <name evidence="4" type="ORF">DFR50_12644</name>
</gene>
<dbReference type="AlphaFoldDB" id="A0A366F374"/>
<reference evidence="4 5" key="1">
    <citation type="submission" date="2018-06" db="EMBL/GenBank/DDBJ databases">
        <title>Genomic Encyclopedia of Type Strains, Phase IV (KMG-IV): sequencing the most valuable type-strain genomes for metagenomic binning, comparative biology and taxonomic classification.</title>
        <authorList>
            <person name="Goeker M."/>
        </authorList>
    </citation>
    <scope>NUCLEOTIDE SEQUENCE [LARGE SCALE GENOMIC DNA]</scope>
    <source>
        <strain evidence="4 5">DSM 24875</strain>
    </source>
</reference>
<dbReference type="EMBL" id="QNRK01000026">
    <property type="protein sequence ID" value="RBP08199.1"/>
    <property type="molecule type" value="Genomic_DNA"/>
</dbReference>
<organism evidence="4 5">
    <name type="scientific">Roseiarcus fermentans</name>
    <dbReference type="NCBI Taxonomy" id="1473586"/>
    <lineage>
        <taxon>Bacteria</taxon>
        <taxon>Pseudomonadati</taxon>
        <taxon>Pseudomonadota</taxon>
        <taxon>Alphaproteobacteria</taxon>
        <taxon>Hyphomicrobiales</taxon>
        <taxon>Roseiarcaceae</taxon>
        <taxon>Roseiarcus</taxon>
    </lineage>
</organism>
<dbReference type="Pfam" id="PF25876">
    <property type="entry name" value="HH_MFP_RND"/>
    <property type="match status" value="1"/>
</dbReference>
<name>A0A366F374_9HYPH</name>
<feature type="domain" description="Multidrug resistance protein MdtA-like alpha-helical hairpin" evidence="3">
    <location>
        <begin position="107"/>
        <end position="170"/>
    </location>
</feature>
<dbReference type="PANTHER" id="PTHR32347:SF23">
    <property type="entry name" value="BLL5650 PROTEIN"/>
    <property type="match status" value="1"/>
</dbReference>
<dbReference type="Proteomes" id="UP000253529">
    <property type="component" value="Unassembled WGS sequence"/>
</dbReference>
<keyword evidence="5" id="KW-1185">Reference proteome</keyword>
<dbReference type="Gene3D" id="2.40.50.100">
    <property type="match status" value="1"/>
</dbReference>
<evidence type="ECO:0000313" key="4">
    <source>
        <dbReference type="EMBL" id="RBP08199.1"/>
    </source>
</evidence>
<dbReference type="GO" id="GO:0030313">
    <property type="term" value="C:cell envelope"/>
    <property type="evidence" value="ECO:0007669"/>
    <property type="project" value="UniProtKB-SubCell"/>
</dbReference>
<dbReference type="PANTHER" id="PTHR32347">
    <property type="entry name" value="EFFLUX SYSTEM COMPONENT YKNX-RELATED"/>
    <property type="match status" value="1"/>
</dbReference>
<keyword evidence="2" id="KW-0175">Coiled coil</keyword>
<dbReference type="Gene3D" id="2.40.30.170">
    <property type="match status" value="1"/>
</dbReference>
<evidence type="ECO:0000259" key="3">
    <source>
        <dbReference type="Pfam" id="PF25876"/>
    </source>
</evidence>
<accession>A0A366F374</accession>
<dbReference type="Gene3D" id="1.10.287.470">
    <property type="entry name" value="Helix hairpin bin"/>
    <property type="match status" value="2"/>
</dbReference>
<proteinExistence type="predicted"/>
<dbReference type="InterPro" id="IPR058624">
    <property type="entry name" value="MdtA-like_HH"/>
</dbReference>
<dbReference type="SUPFAM" id="SSF111369">
    <property type="entry name" value="HlyD-like secretion proteins"/>
    <property type="match status" value="3"/>
</dbReference>
<evidence type="ECO:0000256" key="1">
    <source>
        <dbReference type="ARBA" id="ARBA00004196"/>
    </source>
</evidence>
<protein>
    <submittedName>
        <fullName evidence="4">HlyD family secretion protein</fullName>
    </submittedName>
</protein>
<dbReference type="InterPro" id="IPR050465">
    <property type="entry name" value="UPF0194_transport"/>
</dbReference>
<comment type="caution">
    <text evidence="4">The sequence shown here is derived from an EMBL/GenBank/DDBJ whole genome shotgun (WGS) entry which is preliminary data.</text>
</comment>